<dbReference type="GO" id="GO:0034599">
    <property type="term" value="P:cellular response to oxidative stress"/>
    <property type="evidence" value="ECO:0007669"/>
    <property type="project" value="TreeGrafter"/>
</dbReference>
<keyword evidence="2" id="KW-1185">Reference proteome</keyword>
<sequence>MRLCSQGWDVLDQYKRALANHSTHIHSHWSGERVGRVAIPTYVDSLLCNPLPVGAAAAVGRHAASLFVKGGSSGSMSGCQSPVQFTICSWKNVDVELPNDMELIDILWNQDIDLGARREVFDYNHRQKEHELRRQRELEEEKRQHLVREQQKALLAQLQLDEETGEYIPCPPPSAPLQSAVTPLEVTQNVSYTEESGDAMSFDECLQLLAETFPVEETENTPVCLDTTAVSAPMMPPEQPVLPPATLSPAPLPPQRITPDLEQAWMELFNA</sequence>
<proteinExistence type="predicted"/>
<accession>A0A7J5Y2F1</accession>
<dbReference type="AlphaFoldDB" id="A0A7J5Y2F1"/>
<dbReference type="GO" id="GO:0000981">
    <property type="term" value="F:DNA-binding transcription factor activity, RNA polymerase II-specific"/>
    <property type="evidence" value="ECO:0007669"/>
    <property type="project" value="TreeGrafter"/>
</dbReference>
<dbReference type="InterPro" id="IPR047167">
    <property type="entry name" value="NFE2-like"/>
</dbReference>
<protein>
    <recommendedName>
        <fullName evidence="3">Nuclear factor erythroid 2-related factor 2</fullName>
    </recommendedName>
</protein>
<evidence type="ECO:0000313" key="1">
    <source>
        <dbReference type="EMBL" id="KAF3843233.1"/>
    </source>
</evidence>
<dbReference type="GO" id="GO:0005634">
    <property type="term" value="C:nucleus"/>
    <property type="evidence" value="ECO:0007669"/>
    <property type="project" value="TreeGrafter"/>
</dbReference>
<evidence type="ECO:0000313" key="2">
    <source>
        <dbReference type="Proteomes" id="UP000518266"/>
    </source>
</evidence>
<dbReference type="OrthoDB" id="8955756at2759"/>
<dbReference type="Proteomes" id="UP000518266">
    <property type="component" value="Unassembled WGS sequence"/>
</dbReference>
<dbReference type="PANTHER" id="PTHR24411:SF3">
    <property type="entry name" value="NUCLEAR FACTOR ERYTHROID 2-RELATED FACTOR 2"/>
    <property type="match status" value="1"/>
</dbReference>
<dbReference type="PANTHER" id="PTHR24411">
    <property type="entry name" value="NUCLEAR FACTOR ERYTHROID 2-RELATED FACTOR"/>
    <property type="match status" value="1"/>
</dbReference>
<gene>
    <name evidence="1" type="ORF">F7725_002082</name>
</gene>
<comment type="caution">
    <text evidence="1">The sequence shown here is derived from an EMBL/GenBank/DDBJ whole genome shotgun (WGS) entry which is preliminary data.</text>
</comment>
<reference evidence="1 2" key="1">
    <citation type="submission" date="2020-03" db="EMBL/GenBank/DDBJ databases">
        <title>Dissostichus mawsoni Genome sequencing and assembly.</title>
        <authorList>
            <person name="Park H."/>
        </authorList>
    </citation>
    <scope>NUCLEOTIDE SEQUENCE [LARGE SCALE GENOMIC DNA]</scope>
    <source>
        <strain evidence="1">DM0001</strain>
        <tissue evidence="1">Muscle</tissue>
    </source>
</reference>
<evidence type="ECO:0008006" key="3">
    <source>
        <dbReference type="Google" id="ProtNLM"/>
    </source>
</evidence>
<organism evidence="1 2">
    <name type="scientific">Dissostichus mawsoni</name>
    <name type="common">Antarctic cod</name>
    <dbReference type="NCBI Taxonomy" id="36200"/>
    <lineage>
        <taxon>Eukaryota</taxon>
        <taxon>Metazoa</taxon>
        <taxon>Chordata</taxon>
        <taxon>Craniata</taxon>
        <taxon>Vertebrata</taxon>
        <taxon>Euteleostomi</taxon>
        <taxon>Actinopterygii</taxon>
        <taxon>Neopterygii</taxon>
        <taxon>Teleostei</taxon>
        <taxon>Neoteleostei</taxon>
        <taxon>Acanthomorphata</taxon>
        <taxon>Eupercaria</taxon>
        <taxon>Perciformes</taxon>
        <taxon>Notothenioidei</taxon>
        <taxon>Nototheniidae</taxon>
        <taxon>Dissostichus</taxon>
    </lineage>
</organism>
<dbReference type="GO" id="GO:0000978">
    <property type="term" value="F:RNA polymerase II cis-regulatory region sequence-specific DNA binding"/>
    <property type="evidence" value="ECO:0007669"/>
    <property type="project" value="InterPro"/>
</dbReference>
<name>A0A7J5Y2F1_DISMA</name>
<dbReference type="EMBL" id="JAAKFY010000018">
    <property type="protein sequence ID" value="KAF3843233.1"/>
    <property type="molecule type" value="Genomic_DNA"/>
</dbReference>